<evidence type="ECO:0000313" key="2">
    <source>
        <dbReference type="EMBL" id="SDB85534.1"/>
    </source>
</evidence>
<dbReference type="Proteomes" id="UP000199086">
    <property type="component" value="Unassembled WGS sequence"/>
</dbReference>
<reference evidence="2 3" key="1">
    <citation type="submission" date="2016-06" db="EMBL/GenBank/DDBJ databases">
        <authorList>
            <person name="Olsen C.W."/>
            <person name="Carey S."/>
            <person name="Hinshaw L."/>
            <person name="Karasin A.I."/>
        </authorList>
    </citation>
    <scope>NUCLEOTIDE SEQUENCE [LARGE SCALE GENOMIC DNA]</scope>
    <source>
        <strain evidence="2 3">LZ-22</strain>
    </source>
</reference>
<evidence type="ECO:0000313" key="3">
    <source>
        <dbReference type="Proteomes" id="UP000199086"/>
    </source>
</evidence>
<dbReference type="AlphaFoldDB" id="A0A1G6GU88"/>
<name>A0A1G6GU88_9ACTN</name>
<accession>A0A1G6GU88</accession>
<gene>
    <name evidence="2" type="ORF">GA0111570_10571</name>
</gene>
<evidence type="ECO:0000256" key="1">
    <source>
        <dbReference type="SAM" id="MobiDB-lite"/>
    </source>
</evidence>
<dbReference type="OrthoDB" id="3381577at2"/>
<dbReference type="EMBL" id="FMYF01000005">
    <property type="protein sequence ID" value="SDB85534.1"/>
    <property type="molecule type" value="Genomic_DNA"/>
</dbReference>
<sequence length="90" mass="10054">MKRRPSKHLQAPRPLGASHARADSKADGRWVVRTMAGQHAVKSYVCPGCNHEIRPGTPHLVVWPHDPGPGTDSAVGQRRHWHTACWSRRP</sequence>
<protein>
    <recommendedName>
        <fullName evidence="4">ATP/GTP-binding protein</fullName>
    </recommendedName>
</protein>
<dbReference type="RefSeq" id="WP_092609481.1">
    <property type="nucleotide sequence ID" value="NZ_FMYF01000005.1"/>
</dbReference>
<evidence type="ECO:0008006" key="4">
    <source>
        <dbReference type="Google" id="ProtNLM"/>
    </source>
</evidence>
<keyword evidence="3" id="KW-1185">Reference proteome</keyword>
<organism evidence="2 3">
    <name type="scientific">Raineyella antarctica</name>
    <dbReference type="NCBI Taxonomy" id="1577474"/>
    <lineage>
        <taxon>Bacteria</taxon>
        <taxon>Bacillati</taxon>
        <taxon>Actinomycetota</taxon>
        <taxon>Actinomycetes</taxon>
        <taxon>Propionibacteriales</taxon>
        <taxon>Propionibacteriaceae</taxon>
        <taxon>Raineyella</taxon>
    </lineage>
</organism>
<feature type="region of interest" description="Disordered" evidence="1">
    <location>
        <begin position="1"/>
        <end position="26"/>
    </location>
</feature>
<proteinExistence type="predicted"/>
<dbReference type="STRING" id="1577474.GA0111570_10571"/>